<dbReference type="PATRIC" id="fig|266128.3.peg.2305"/>
<dbReference type="Pfam" id="PF08837">
    <property type="entry name" value="DUF1810"/>
    <property type="match status" value="1"/>
</dbReference>
<protein>
    <submittedName>
        <fullName evidence="1">Calpastatin</fullName>
    </submittedName>
</protein>
<dbReference type="Proteomes" id="UP000051254">
    <property type="component" value="Unassembled WGS sequence"/>
</dbReference>
<dbReference type="Gene3D" id="1.25.40.380">
    <property type="entry name" value="Protein of unknown function DUF1810"/>
    <property type="match status" value="1"/>
</dbReference>
<dbReference type="EMBL" id="LDJH01000006">
    <property type="protein sequence ID" value="KRG59575.1"/>
    <property type="molecule type" value="Genomic_DNA"/>
</dbReference>
<evidence type="ECO:0000313" key="2">
    <source>
        <dbReference type="Proteomes" id="UP000051254"/>
    </source>
</evidence>
<dbReference type="PIRSF" id="PIRSF008546">
    <property type="entry name" value="UCP008546"/>
    <property type="match status" value="1"/>
</dbReference>
<dbReference type="RefSeq" id="WP_057664443.1">
    <property type="nucleotide sequence ID" value="NZ_LDJH01000006.1"/>
</dbReference>
<comment type="caution">
    <text evidence="1">The sequence shown here is derived from an EMBL/GenBank/DDBJ whole genome shotgun (WGS) entry which is preliminary data.</text>
</comment>
<proteinExistence type="predicted"/>
<gene>
    <name evidence="1" type="ORF">ABB25_03210</name>
</gene>
<dbReference type="SUPFAM" id="SSF140736">
    <property type="entry name" value="Rv1873-like"/>
    <property type="match status" value="1"/>
</dbReference>
<reference evidence="1 2" key="1">
    <citation type="submission" date="2015-05" db="EMBL/GenBank/DDBJ databases">
        <title>Genome sequencing and analysis of members of genus Stenotrophomonas.</title>
        <authorList>
            <person name="Patil P.P."/>
            <person name="Midha S."/>
            <person name="Patil P.B."/>
        </authorList>
    </citation>
    <scope>NUCLEOTIDE SEQUENCE [LARGE SCALE GENOMIC DNA]</scope>
    <source>
        <strain evidence="1 2">DSM 17805</strain>
    </source>
</reference>
<name>A0A0R0C0Z9_9GAMM</name>
<organism evidence="1 2">
    <name type="scientific">Stenotrophomonas koreensis</name>
    <dbReference type="NCBI Taxonomy" id="266128"/>
    <lineage>
        <taxon>Bacteria</taxon>
        <taxon>Pseudomonadati</taxon>
        <taxon>Pseudomonadota</taxon>
        <taxon>Gammaproteobacteria</taxon>
        <taxon>Lysobacterales</taxon>
        <taxon>Lysobacteraceae</taxon>
        <taxon>Stenotrophomonas</taxon>
    </lineage>
</organism>
<dbReference type="STRING" id="266128.ABB25_03210"/>
<evidence type="ECO:0000313" key="1">
    <source>
        <dbReference type="EMBL" id="KRG59575.1"/>
    </source>
</evidence>
<sequence length="139" mass="15312">MTDIDLSRFHTAQAPVWEQVLGELRAGRKRTHWSWFVFPQLAGLGHSQKARLYALNSVDEARAWLADPVLGPRLFAALDALHACGRDANTVLGTVDALKLRSCLTLMLAAAPGDPRLTRALAQWFDGQPDPLTQTLLRG</sequence>
<dbReference type="InterPro" id="IPR014937">
    <property type="entry name" value="DUF1810"/>
</dbReference>
<dbReference type="OrthoDB" id="9801870at2"/>
<accession>A0A0R0C0Z9</accession>
<dbReference type="InterPro" id="IPR036287">
    <property type="entry name" value="Rv1873-like_sf"/>
</dbReference>
<keyword evidence="2" id="KW-1185">Reference proteome</keyword>
<dbReference type="AlphaFoldDB" id="A0A0R0C0Z9"/>